<dbReference type="AlphaFoldDB" id="A0A918UCM7"/>
<dbReference type="SUPFAM" id="SSF53850">
    <property type="entry name" value="Periplasmic binding protein-like II"/>
    <property type="match status" value="1"/>
</dbReference>
<reference evidence="2" key="1">
    <citation type="journal article" date="2014" name="Int. J. Syst. Evol. Microbiol.">
        <title>Complete genome sequence of Corynebacterium casei LMG S-19264T (=DSM 44701T), isolated from a smear-ripened cheese.</title>
        <authorList>
            <consortium name="US DOE Joint Genome Institute (JGI-PGF)"/>
            <person name="Walter F."/>
            <person name="Albersmeier A."/>
            <person name="Kalinowski J."/>
            <person name="Ruckert C."/>
        </authorList>
    </citation>
    <scope>NUCLEOTIDE SEQUENCE</scope>
    <source>
        <strain evidence="2">JCM 4815</strain>
    </source>
</reference>
<dbReference type="InterPro" id="IPR006059">
    <property type="entry name" value="SBP"/>
</dbReference>
<keyword evidence="3" id="KW-1185">Reference proteome</keyword>
<dbReference type="InterPro" id="IPR050490">
    <property type="entry name" value="Bact_solute-bd_prot1"/>
</dbReference>
<dbReference type="PANTHER" id="PTHR43649:SF14">
    <property type="entry name" value="BLR3389 PROTEIN"/>
    <property type="match status" value="1"/>
</dbReference>
<name>A0A918UCM7_9ACTN</name>
<evidence type="ECO:0000313" key="2">
    <source>
        <dbReference type="EMBL" id="GGY87785.1"/>
    </source>
</evidence>
<comment type="caution">
    <text evidence="2">The sequence shown here is derived from an EMBL/GenBank/DDBJ whole genome shotgun (WGS) entry which is preliminary data.</text>
</comment>
<dbReference type="Gene3D" id="3.40.190.10">
    <property type="entry name" value="Periplasmic binding protein-like II"/>
    <property type="match status" value="2"/>
</dbReference>
<reference evidence="2" key="2">
    <citation type="submission" date="2020-09" db="EMBL/GenBank/DDBJ databases">
        <authorList>
            <person name="Sun Q."/>
            <person name="Ohkuma M."/>
        </authorList>
    </citation>
    <scope>NUCLEOTIDE SEQUENCE</scope>
    <source>
        <strain evidence="2">JCM 4815</strain>
    </source>
</reference>
<feature type="compositionally biased region" description="Low complexity" evidence="1">
    <location>
        <begin position="29"/>
        <end position="41"/>
    </location>
</feature>
<accession>A0A918UCM7</accession>
<dbReference type="EMBL" id="BMVW01000001">
    <property type="protein sequence ID" value="GGY87785.1"/>
    <property type="molecule type" value="Genomic_DNA"/>
</dbReference>
<protein>
    <submittedName>
        <fullName evidence="2">Sugar ABC transporter substrate-binding protein</fullName>
    </submittedName>
</protein>
<feature type="compositionally biased region" description="Basic and acidic residues" evidence="1">
    <location>
        <begin position="16"/>
        <end position="28"/>
    </location>
</feature>
<evidence type="ECO:0000256" key="1">
    <source>
        <dbReference type="SAM" id="MobiDB-lite"/>
    </source>
</evidence>
<dbReference type="Proteomes" id="UP000622166">
    <property type="component" value="Unassembled WGS sequence"/>
</dbReference>
<organism evidence="2 3">
    <name type="scientific">Streptomyces poonensis</name>
    <dbReference type="NCBI Taxonomy" id="68255"/>
    <lineage>
        <taxon>Bacteria</taxon>
        <taxon>Bacillati</taxon>
        <taxon>Actinomycetota</taxon>
        <taxon>Actinomycetes</taxon>
        <taxon>Kitasatosporales</taxon>
        <taxon>Streptomycetaceae</taxon>
        <taxon>Streptomyces</taxon>
    </lineage>
</organism>
<proteinExistence type="predicted"/>
<sequence>MTGLDHPSYVHWADNSGHDDVSHKEVEPVRPTAARSRTAAPPRHPLTTACAVLGLLASAALSACGSGSGSDPDTVKVSFKQSTDNSVRVMDTYLAEMKKQFEKANPGKKVELVPIKAPDSEYYTKVQQMLRSPRTAPDLVYEDTFLINSDITSGYLKPLDAYLDSWKDWDRFIGTAKTAARAEDGKTYGVPDGTDTRGLWFSKGIFAKAGLPADWQPKDWDDVLSAARTVKKKVPGVIPLNVYTGKPAGEAATMQTFQMLLYGTNDGRTDPLYDETSKKWIAGSKGFRDALAFVETVYEEKLGPDVSDALDPNIQTHVRGELLPEGRLAIALDGSWLPQDWGKGAGHEWPTWSEELGLAAMPTQHGQAPGKVSMSGGWTWAIPAKAANPDLAFEFIKVMQTKANAQKWYAANAGIAVREDVAEDPAYLKAQPGIEFFTGLVPATHYRPAYPAYPKVSTAIQEAMEGVTTGDLSVAEAAKGYDEELRAATDDQVIEK</sequence>
<dbReference type="Pfam" id="PF01547">
    <property type="entry name" value="SBP_bac_1"/>
    <property type="match status" value="1"/>
</dbReference>
<feature type="region of interest" description="Disordered" evidence="1">
    <location>
        <begin position="1"/>
        <end position="43"/>
    </location>
</feature>
<evidence type="ECO:0000313" key="3">
    <source>
        <dbReference type="Proteomes" id="UP000622166"/>
    </source>
</evidence>
<dbReference type="PANTHER" id="PTHR43649">
    <property type="entry name" value="ARABINOSE-BINDING PROTEIN-RELATED"/>
    <property type="match status" value="1"/>
</dbReference>
<gene>
    <name evidence="2" type="ORF">GCM10010365_02260</name>
</gene>